<reference evidence="3" key="1">
    <citation type="submission" date="2023-07" db="EMBL/GenBank/DDBJ databases">
        <title>draft genome sequence of fig (Ficus carica).</title>
        <authorList>
            <person name="Takahashi T."/>
            <person name="Nishimura K."/>
        </authorList>
    </citation>
    <scope>NUCLEOTIDE SEQUENCE</scope>
</reference>
<evidence type="ECO:0000259" key="2">
    <source>
        <dbReference type="Pfam" id="PF03732"/>
    </source>
</evidence>
<dbReference type="PANTHER" id="PTHR33223:SF10">
    <property type="entry name" value="AMINOTRANSFERASE-LIKE PLANT MOBILE DOMAIN-CONTAINING PROTEIN"/>
    <property type="match status" value="1"/>
</dbReference>
<dbReference type="PANTHER" id="PTHR33223">
    <property type="entry name" value="CCHC-TYPE DOMAIN-CONTAINING PROTEIN"/>
    <property type="match status" value="1"/>
</dbReference>
<dbReference type="Proteomes" id="UP001187192">
    <property type="component" value="Unassembled WGS sequence"/>
</dbReference>
<accession>A0AA88D9J2</accession>
<dbReference type="Pfam" id="PF03732">
    <property type="entry name" value="Retrotrans_gag"/>
    <property type="match status" value="1"/>
</dbReference>
<protein>
    <recommendedName>
        <fullName evidence="2">Retrotransposon gag domain-containing protein</fullName>
    </recommendedName>
</protein>
<dbReference type="InterPro" id="IPR005162">
    <property type="entry name" value="Retrotrans_gag_dom"/>
</dbReference>
<keyword evidence="4" id="KW-1185">Reference proteome</keyword>
<proteinExistence type="predicted"/>
<feature type="compositionally biased region" description="Basic and acidic residues" evidence="1">
    <location>
        <begin position="118"/>
        <end position="133"/>
    </location>
</feature>
<evidence type="ECO:0000313" key="3">
    <source>
        <dbReference type="EMBL" id="GMN50963.1"/>
    </source>
</evidence>
<gene>
    <name evidence="3" type="ORF">TIFTF001_020123</name>
</gene>
<sequence length="338" mass="38418">MDTWHRLIRPRAHVRLKPIYPSGTLGEGGPPPFQQLQSHHQRSPSARSRSPEHSQKQPNLHRSGDTGRPANRGTCRPRLTGPTGKALGISSETKNTARIENARGAATRAGTNRHRVRDRSVDKPAKEEKDKENRLDHLQRQLNQLMGQQYGLEQVRAVDPPITSVIMASPYPTRFKMPSMASYDGSTDADEHLENYQTYVLIQNANEATLCKAFCLTLKGAARQWYWRLMPGSISSFKQLSDVFAAAFLGSKTRNMETSYLYGIKQRESEPLKEYLDRFDKVVMQIKSCSDDTLIQVFWEGIKDRQLVWTLTYDVPPTFAHLRGIARKHAKADEYIRG</sequence>
<name>A0AA88D9J2_FICCA</name>
<feature type="domain" description="Retrotransposon gag" evidence="2">
    <location>
        <begin position="213"/>
        <end position="303"/>
    </location>
</feature>
<evidence type="ECO:0000313" key="4">
    <source>
        <dbReference type="Proteomes" id="UP001187192"/>
    </source>
</evidence>
<organism evidence="3 4">
    <name type="scientific">Ficus carica</name>
    <name type="common">Common fig</name>
    <dbReference type="NCBI Taxonomy" id="3494"/>
    <lineage>
        <taxon>Eukaryota</taxon>
        <taxon>Viridiplantae</taxon>
        <taxon>Streptophyta</taxon>
        <taxon>Embryophyta</taxon>
        <taxon>Tracheophyta</taxon>
        <taxon>Spermatophyta</taxon>
        <taxon>Magnoliopsida</taxon>
        <taxon>eudicotyledons</taxon>
        <taxon>Gunneridae</taxon>
        <taxon>Pentapetalae</taxon>
        <taxon>rosids</taxon>
        <taxon>fabids</taxon>
        <taxon>Rosales</taxon>
        <taxon>Moraceae</taxon>
        <taxon>Ficeae</taxon>
        <taxon>Ficus</taxon>
    </lineage>
</organism>
<dbReference type="EMBL" id="BTGU01000035">
    <property type="protein sequence ID" value="GMN50963.1"/>
    <property type="molecule type" value="Genomic_DNA"/>
</dbReference>
<evidence type="ECO:0000256" key="1">
    <source>
        <dbReference type="SAM" id="MobiDB-lite"/>
    </source>
</evidence>
<feature type="region of interest" description="Disordered" evidence="1">
    <location>
        <begin position="19"/>
        <end position="133"/>
    </location>
</feature>
<dbReference type="AlphaFoldDB" id="A0AA88D9J2"/>
<comment type="caution">
    <text evidence="3">The sequence shown here is derived from an EMBL/GenBank/DDBJ whole genome shotgun (WGS) entry which is preliminary data.</text>
</comment>
<feature type="compositionally biased region" description="Polar residues" evidence="1">
    <location>
        <begin position="34"/>
        <end position="48"/>
    </location>
</feature>